<protein>
    <submittedName>
        <fullName evidence="2">Uncharacterized protein</fullName>
    </submittedName>
</protein>
<evidence type="ECO:0000313" key="3">
    <source>
        <dbReference type="Proteomes" id="UP001595647"/>
    </source>
</evidence>
<organism evidence="2 3">
    <name type="scientific">Ciceribacter thiooxidans</name>
    <dbReference type="NCBI Taxonomy" id="1969821"/>
    <lineage>
        <taxon>Bacteria</taxon>
        <taxon>Pseudomonadati</taxon>
        <taxon>Pseudomonadota</taxon>
        <taxon>Alphaproteobacteria</taxon>
        <taxon>Hyphomicrobiales</taxon>
        <taxon>Rhizobiaceae</taxon>
        <taxon>Ciceribacter</taxon>
    </lineage>
</organism>
<dbReference type="Proteomes" id="UP001595647">
    <property type="component" value="Unassembled WGS sequence"/>
</dbReference>
<dbReference type="RefSeq" id="WP_378143244.1">
    <property type="nucleotide sequence ID" value="NZ_JBHRTG010000003.1"/>
</dbReference>
<name>A0ABV7I1V2_9HYPH</name>
<reference evidence="3" key="1">
    <citation type="journal article" date="2019" name="Int. J. Syst. Evol. Microbiol.">
        <title>The Global Catalogue of Microorganisms (GCM) 10K type strain sequencing project: providing services to taxonomists for standard genome sequencing and annotation.</title>
        <authorList>
            <consortium name="The Broad Institute Genomics Platform"/>
            <consortium name="The Broad Institute Genome Sequencing Center for Infectious Disease"/>
            <person name="Wu L."/>
            <person name="Ma J."/>
        </authorList>
    </citation>
    <scope>NUCLEOTIDE SEQUENCE [LARGE SCALE GENOMIC DNA]</scope>
    <source>
        <strain evidence="3">KCTC 52231</strain>
    </source>
</reference>
<keyword evidence="3" id="KW-1185">Reference proteome</keyword>
<proteinExistence type="predicted"/>
<feature type="region of interest" description="Disordered" evidence="1">
    <location>
        <begin position="304"/>
        <end position="331"/>
    </location>
</feature>
<evidence type="ECO:0000313" key="2">
    <source>
        <dbReference type="EMBL" id="MFC3162437.1"/>
    </source>
</evidence>
<feature type="compositionally biased region" description="Basic residues" evidence="1">
    <location>
        <begin position="317"/>
        <end position="331"/>
    </location>
</feature>
<dbReference type="EMBL" id="JBHRTG010000003">
    <property type="protein sequence ID" value="MFC3162437.1"/>
    <property type="molecule type" value="Genomic_DNA"/>
</dbReference>
<gene>
    <name evidence="2" type="ORF">ACFOHV_03980</name>
</gene>
<comment type="caution">
    <text evidence="2">The sequence shown here is derived from an EMBL/GenBank/DDBJ whole genome shotgun (WGS) entry which is preliminary data.</text>
</comment>
<sequence>MPFAIGDLDPEGDFVHVFDEASLDIVMGELDTISDFTEYLDKRAAFIRSGRLEEAHGEEDLVAYYAIRIDVHGDHDFTPPKGHSWDEIKSVVIGAGNWSRYISNPQYLAKKEADRVSYAWDNLIETFTDHMLGGTSIVLPGYSYSLTNSELAVRYMALQRRYVRRGHSEAILGALEIGRKQQVFFRAMLGPPNSKESETGFFFLTLKYLDWMDDHGGYERYREMRTFYLQTYAQALLMKHSHLKRVIGIAMEPPDQGRGASEDIVYAAQMEWTDHDKRENRDDCNALGIMGEMKERRYRGAEFPKIKQFGGGGGGNRKQRRAALARERRRK</sequence>
<accession>A0ABV7I1V2</accession>
<evidence type="ECO:0000256" key="1">
    <source>
        <dbReference type="SAM" id="MobiDB-lite"/>
    </source>
</evidence>